<feature type="compositionally biased region" description="Low complexity" evidence="1">
    <location>
        <begin position="98"/>
        <end position="146"/>
    </location>
</feature>
<feature type="compositionally biased region" description="Low complexity" evidence="1">
    <location>
        <begin position="230"/>
        <end position="258"/>
    </location>
</feature>
<dbReference type="Pfam" id="PF08613">
    <property type="entry name" value="Cyclin"/>
    <property type="match status" value="1"/>
</dbReference>
<name>A0A367XR00_9ASCO</name>
<gene>
    <name evidence="2" type="primary">PCL7_0</name>
    <name evidence="2" type="ORF">Cantr_05527</name>
</gene>
<feature type="compositionally biased region" description="Low complexity" evidence="1">
    <location>
        <begin position="270"/>
        <end position="289"/>
    </location>
</feature>
<dbReference type="EMBL" id="QLNQ01000029">
    <property type="protein sequence ID" value="RCK55809.1"/>
    <property type="molecule type" value="Genomic_DNA"/>
</dbReference>
<evidence type="ECO:0000313" key="3">
    <source>
        <dbReference type="Proteomes" id="UP000253472"/>
    </source>
</evidence>
<dbReference type="CDD" id="cd20558">
    <property type="entry name" value="CYCLIN_ScPCL7-like"/>
    <property type="match status" value="1"/>
</dbReference>
<dbReference type="GO" id="GO:0005634">
    <property type="term" value="C:nucleus"/>
    <property type="evidence" value="ECO:0007669"/>
    <property type="project" value="TreeGrafter"/>
</dbReference>
<feature type="region of interest" description="Disordered" evidence="1">
    <location>
        <begin position="496"/>
        <end position="549"/>
    </location>
</feature>
<protein>
    <submittedName>
        <fullName evidence="2">PHO85 cyclin-7</fullName>
    </submittedName>
</protein>
<feature type="compositionally biased region" description="Polar residues" evidence="1">
    <location>
        <begin position="379"/>
        <end position="392"/>
    </location>
</feature>
<evidence type="ECO:0000256" key="1">
    <source>
        <dbReference type="SAM" id="MobiDB-lite"/>
    </source>
</evidence>
<feature type="compositionally biased region" description="Polar residues" evidence="1">
    <location>
        <begin position="169"/>
        <end position="182"/>
    </location>
</feature>
<reference evidence="2 3" key="1">
    <citation type="submission" date="2018-06" db="EMBL/GenBank/DDBJ databases">
        <title>Whole genome sequencing of Candida tropicalis (genome annotated by CSBL at Korea University).</title>
        <authorList>
            <person name="Ahn J."/>
        </authorList>
    </citation>
    <scope>NUCLEOTIDE SEQUENCE [LARGE SCALE GENOMIC DNA]</scope>
    <source>
        <strain evidence="2 3">ATCC 20962</strain>
    </source>
</reference>
<feature type="compositionally biased region" description="Polar residues" evidence="1">
    <location>
        <begin position="290"/>
        <end position="300"/>
    </location>
</feature>
<dbReference type="Proteomes" id="UP000253472">
    <property type="component" value="Unassembled WGS sequence"/>
</dbReference>
<dbReference type="GO" id="GO:0019901">
    <property type="term" value="F:protein kinase binding"/>
    <property type="evidence" value="ECO:0007669"/>
    <property type="project" value="InterPro"/>
</dbReference>
<dbReference type="OrthoDB" id="1060854at2759"/>
<feature type="compositionally biased region" description="Basic and acidic residues" evidence="1">
    <location>
        <begin position="514"/>
        <end position="534"/>
    </location>
</feature>
<dbReference type="GO" id="GO:0016538">
    <property type="term" value="F:cyclin-dependent protein serine/threonine kinase regulator activity"/>
    <property type="evidence" value="ECO:0007669"/>
    <property type="project" value="TreeGrafter"/>
</dbReference>
<feature type="compositionally biased region" description="Low complexity" evidence="1">
    <location>
        <begin position="51"/>
        <end position="75"/>
    </location>
</feature>
<sequence length="726" mass="81387">MTTTTTTTTTTTQQLSSSPLHTPNNTLMSPKTNNNNFHRPQISNLTKNLLSTTSTTTTASSTSTSRGPTTPVGSSENLINQQPPQQPPQPTQPSQIFNNPSTTSTPTPTHSITNKFIPTSTPNNNNNNTPFANSFTSGSFHQQQQQQPPPSHHNPHGSIVTDSIHYIPSSHNTPTAISSSYNSHHSYTASLPSVNNFITQQQQPPTMTSSSYSSSASNFKPPAIIPNPIPTTNVDNDTANRFTTTTSSASSSLTQPSSFVTPSQYPPNSLQHQIQLQQQQQQQQQLQQQRIPNSLPNSSLPAFKPPPLQSTQLYNNKFQQHQPVVSEQVVHTSGSTTPVEGQSPHAQLSSTPTTQPPAVPLPHQQLHSQVERPHVRPFHSTSSLPMGKKQNTSHSLPHQSSLPPVPPPYVPPEPDHYMTYSEFLEDLTLKDRQEGSPTHDQHLNIVEYPVNDLIVMLSCLLTKIIEANDKLHPNHFENTIAIRQKLKEEKRLKKLQKKNRLNHHHNQDDEDNIEIDRNEENIEVDANHDDAMSRDDDDDEYDDDDDEDDEMKNKYLANVLAFHGTNVPGISLQAYLARVLKYCPVTNEVFLSLLVYFDRIAKKANNLNQKKKHSSSADNADSGNSGEAEQLFVMDSYNIHRLIISGITVSSKFFLDIFYKNLRYAKVGGLPLEELNYLELQFLLLLDFKLMISVEDLQNYGDLLLRFWKREQVANELVLNENKEQK</sequence>
<dbReference type="PANTHER" id="PTHR15615">
    <property type="match status" value="1"/>
</dbReference>
<dbReference type="AlphaFoldDB" id="A0A367XR00"/>
<dbReference type="InterPro" id="IPR013922">
    <property type="entry name" value="Cyclin_PHO80-like"/>
</dbReference>
<feature type="compositionally biased region" description="Polar residues" evidence="1">
    <location>
        <begin position="309"/>
        <end position="353"/>
    </location>
</feature>
<feature type="compositionally biased region" description="Low complexity" evidence="1">
    <location>
        <begin position="1"/>
        <end position="12"/>
    </location>
</feature>
<comment type="caution">
    <text evidence="2">The sequence shown here is derived from an EMBL/GenBank/DDBJ whole genome shotgun (WGS) entry which is preliminary data.</text>
</comment>
<dbReference type="GO" id="GO:0000307">
    <property type="term" value="C:cyclin-dependent protein kinase holoenzyme complex"/>
    <property type="evidence" value="ECO:0007669"/>
    <property type="project" value="TreeGrafter"/>
</dbReference>
<dbReference type="STRING" id="5486.A0A367XR00"/>
<feature type="compositionally biased region" description="Polar residues" evidence="1">
    <location>
        <begin position="13"/>
        <end position="50"/>
    </location>
</feature>
<feature type="compositionally biased region" description="Acidic residues" evidence="1">
    <location>
        <begin position="535"/>
        <end position="549"/>
    </location>
</feature>
<accession>A0A367XR00</accession>
<dbReference type="Gene3D" id="1.10.472.10">
    <property type="entry name" value="Cyclin-like"/>
    <property type="match status" value="1"/>
</dbReference>
<keyword evidence="3" id="KW-1185">Reference proteome</keyword>
<feature type="compositionally biased region" description="Low complexity" evidence="1">
    <location>
        <begin position="393"/>
        <end position="402"/>
    </location>
</feature>
<evidence type="ECO:0000313" key="2">
    <source>
        <dbReference type="EMBL" id="RCK55809.1"/>
    </source>
</evidence>
<feature type="region of interest" description="Disordered" evidence="1">
    <location>
        <begin position="201"/>
        <end position="416"/>
    </location>
</feature>
<feature type="region of interest" description="Disordered" evidence="1">
    <location>
        <begin position="1"/>
        <end position="182"/>
    </location>
</feature>
<feature type="compositionally biased region" description="Polar residues" evidence="1">
    <location>
        <begin position="259"/>
        <end position="269"/>
    </location>
</feature>
<dbReference type="PANTHER" id="PTHR15615:SF94">
    <property type="entry name" value="PHO85 CYCLIN-6-RELATED"/>
    <property type="match status" value="1"/>
</dbReference>
<organism evidence="2 3">
    <name type="scientific">Candida viswanathii</name>
    <dbReference type="NCBI Taxonomy" id="5486"/>
    <lineage>
        <taxon>Eukaryota</taxon>
        <taxon>Fungi</taxon>
        <taxon>Dikarya</taxon>
        <taxon>Ascomycota</taxon>
        <taxon>Saccharomycotina</taxon>
        <taxon>Pichiomycetes</taxon>
        <taxon>Debaryomycetaceae</taxon>
        <taxon>Candida/Lodderomyces clade</taxon>
        <taxon>Candida</taxon>
    </lineage>
</organism>
<feature type="compositionally biased region" description="Pro residues" evidence="1">
    <location>
        <begin position="403"/>
        <end position="412"/>
    </location>
</feature>
<proteinExistence type="predicted"/>